<organism evidence="2 3">
    <name type="scientific">Motilibacter rhizosphaerae</name>
    <dbReference type="NCBI Taxonomy" id="598652"/>
    <lineage>
        <taxon>Bacteria</taxon>
        <taxon>Bacillati</taxon>
        <taxon>Actinomycetota</taxon>
        <taxon>Actinomycetes</taxon>
        <taxon>Motilibacterales</taxon>
        <taxon>Motilibacteraceae</taxon>
        <taxon>Motilibacter</taxon>
    </lineage>
</organism>
<sequence length="499" mass="52471">MRSAEDHGLDALRLVLLVRLRRRLRLLALLALAGLPLCAGLVIAVQAWTPGGSRWWEFAGDWADPVLTALAAVLVLALLSQGLTRFLPGPEAEVAARLVPLVRLRNQGDARLWRRRVPAASALQAYLDPDTRLPPGLVLWCGGSVLFAAVMATQVAPAWEANHGHGEVVTIGVDAHLDHVEHGRSTTWFLSTPQGVVVSQSGAPHDGERFALTGSGAYAVGGHVWVLVALLLLAGVASALGSCALLVVGARSAPARLSWWAGRHLPAALDAARASGQSLQLVSGASWSLSFAGLRGAPAAAVLARRRRRLLLVVGVVLVIGGTATAVVQLLQPPPSRRDVTVPALVGLGLPDATASYDDTSAARDYYADLVGSRPASTWSFGAFGTVDGQRVYVDVDVFRERPEQRTTALRAVGDWLAERDASRPTADLPGLPAGAVGRLDLQDPPGAEAAGSAEGWLLWVHVSGSEGVRAEQLAPVATRALAALEQEGFARVARETGR</sequence>
<keyword evidence="3" id="KW-1185">Reference proteome</keyword>
<evidence type="ECO:0000256" key="1">
    <source>
        <dbReference type="SAM" id="Phobius"/>
    </source>
</evidence>
<feature type="transmembrane region" description="Helical" evidence="1">
    <location>
        <begin position="26"/>
        <end position="48"/>
    </location>
</feature>
<keyword evidence="1" id="KW-1133">Transmembrane helix</keyword>
<reference evidence="2 3" key="1">
    <citation type="submission" date="2019-02" db="EMBL/GenBank/DDBJ databases">
        <title>Genomic Encyclopedia of Type Strains, Phase IV (KMG-IV): sequencing the most valuable type-strain genomes for metagenomic binning, comparative biology and taxonomic classification.</title>
        <authorList>
            <person name="Goeker M."/>
        </authorList>
    </citation>
    <scope>NUCLEOTIDE SEQUENCE [LARGE SCALE GENOMIC DNA]</scope>
    <source>
        <strain evidence="2 3">DSM 45622</strain>
    </source>
</reference>
<dbReference type="EMBL" id="SGXD01000001">
    <property type="protein sequence ID" value="RZS91790.1"/>
    <property type="molecule type" value="Genomic_DNA"/>
</dbReference>
<keyword evidence="1" id="KW-0812">Transmembrane</keyword>
<feature type="transmembrane region" description="Helical" evidence="1">
    <location>
        <begin position="224"/>
        <end position="248"/>
    </location>
</feature>
<accession>A0A4Q7NXR4</accession>
<feature type="transmembrane region" description="Helical" evidence="1">
    <location>
        <begin position="310"/>
        <end position="331"/>
    </location>
</feature>
<gene>
    <name evidence="2" type="ORF">EV189_1040</name>
</gene>
<feature type="transmembrane region" description="Helical" evidence="1">
    <location>
        <begin position="68"/>
        <end position="87"/>
    </location>
</feature>
<name>A0A4Q7NXR4_9ACTN</name>
<dbReference type="RefSeq" id="WP_130491814.1">
    <property type="nucleotide sequence ID" value="NZ_SGXD01000001.1"/>
</dbReference>
<evidence type="ECO:0000313" key="3">
    <source>
        <dbReference type="Proteomes" id="UP000293638"/>
    </source>
</evidence>
<evidence type="ECO:0000313" key="2">
    <source>
        <dbReference type="EMBL" id="RZS91790.1"/>
    </source>
</evidence>
<comment type="caution">
    <text evidence="2">The sequence shown here is derived from an EMBL/GenBank/DDBJ whole genome shotgun (WGS) entry which is preliminary data.</text>
</comment>
<keyword evidence="1" id="KW-0472">Membrane</keyword>
<dbReference type="Proteomes" id="UP000293638">
    <property type="component" value="Unassembled WGS sequence"/>
</dbReference>
<dbReference type="AlphaFoldDB" id="A0A4Q7NXR4"/>
<proteinExistence type="predicted"/>
<feature type="transmembrane region" description="Helical" evidence="1">
    <location>
        <begin position="137"/>
        <end position="159"/>
    </location>
</feature>
<protein>
    <submittedName>
        <fullName evidence="2">Uncharacterized protein</fullName>
    </submittedName>
</protein>